<evidence type="ECO:0000256" key="1">
    <source>
        <dbReference type="ARBA" id="ARBA00022679"/>
    </source>
</evidence>
<comment type="catalytic activity">
    <reaction evidence="4">
        <text>2 cob(II)alamin + reduced [electron-transfer flavoprotein] + 2 ATP = 2 adenosylcob(III)alamin + 2 triphosphate + oxidized [electron-transfer flavoprotein] + 3 H(+)</text>
        <dbReference type="Rhea" id="RHEA:28671"/>
        <dbReference type="Rhea" id="RHEA-COMP:10685"/>
        <dbReference type="Rhea" id="RHEA-COMP:10686"/>
        <dbReference type="ChEBI" id="CHEBI:15378"/>
        <dbReference type="ChEBI" id="CHEBI:16304"/>
        <dbReference type="ChEBI" id="CHEBI:18036"/>
        <dbReference type="ChEBI" id="CHEBI:18408"/>
        <dbReference type="ChEBI" id="CHEBI:30616"/>
        <dbReference type="ChEBI" id="CHEBI:57692"/>
        <dbReference type="ChEBI" id="CHEBI:58307"/>
        <dbReference type="EC" id="2.5.1.17"/>
    </reaction>
</comment>
<dbReference type="GO" id="GO:0009236">
    <property type="term" value="P:cobalamin biosynthetic process"/>
    <property type="evidence" value="ECO:0007669"/>
    <property type="project" value="UniProtKB-UniRule"/>
</dbReference>
<evidence type="ECO:0000256" key="4">
    <source>
        <dbReference type="RuleBase" id="RU366026"/>
    </source>
</evidence>
<accession>A0A6B3LDK3</accession>
<dbReference type="AlphaFoldDB" id="A0A6B3LDK3"/>
<dbReference type="InterPro" id="IPR016030">
    <property type="entry name" value="CblAdoTrfase-like"/>
</dbReference>
<comment type="pathway">
    <text evidence="4">Cofactor biosynthesis; adenosylcobalamin biosynthesis; adenosylcobalamin from cob(II)yrinate a,c-diamide: step 2/7.</text>
</comment>
<keyword evidence="2 4" id="KW-0547">Nucleotide-binding</keyword>
<dbReference type="NCBIfam" id="TIGR00636">
    <property type="entry name" value="PduO_Nterm"/>
    <property type="match status" value="1"/>
</dbReference>
<keyword evidence="1 4" id="KW-0808">Transferase</keyword>
<dbReference type="InterPro" id="IPR036451">
    <property type="entry name" value="CblAdoTrfase-like_sf"/>
</dbReference>
<sequence>MSIATKRGDDGFTDLMFGRRIPKTDIRVAAYGAVDELNGALGPARIHAQQEDLIELAEHIHAIQRMLVTVMGELATDPKDLEKFKKAGHKLVDNEMIGDLDSLVDMIEKEKELTFKGWVMPGEKGSLAGAHLDHARTVCRRAERDVIDLAEAEAASDFNHEVVRFLNRLSDVLWLFARWAEVTE</sequence>
<evidence type="ECO:0000313" key="6">
    <source>
        <dbReference type="EMBL" id="QQL45307.1"/>
    </source>
</evidence>
<organism evidence="6 7">
    <name type="scientific">Sulfuriroseicoccus oceanibius</name>
    <dbReference type="NCBI Taxonomy" id="2707525"/>
    <lineage>
        <taxon>Bacteria</taxon>
        <taxon>Pseudomonadati</taxon>
        <taxon>Verrucomicrobiota</taxon>
        <taxon>Verrucomicrobiia</taxon>
        <taxon>Verrucomicrobiales</taxon>
        <taxon>Verrucomicrobiaceae</taxon>
        <taxon>Sulfuriroseicoccus</taxon>
    </lineage>
</organism>
<protein>
    <recommendedName>
        <fullName evidence="4">Corrinoid adenosyltransferase</fullName>
        <ecNumber evidence="4">2.5.1.17</ecNumber>
    </recommendedName>
    <alternativeName>
        <fullName evidence="4">Cob(II)alamin adenosyltransferase</fullName>
    </alternativeName>
    <alternativeName>
        <fullName evidence="4">Cob(II)yrinic acid a,c-diamide adenosyltransferase</fullName>
    </alternativeName>
    <alternativeName>
        <fullName evidence="4">Cobinamide/cobalamin adenosyltransferase</fullName>
    </alternativeName>
</protein>
<keyword evidence="3 4" id="KW-0067">ATP-binding</keyword>
<dbReference type="Pfam" id="PF01923">
    <property type="entry name" value="Cob_adeno_trans"/>
    <property type="match status" value="1"/>
</dbReference>
<feature type="domain" description="Cobalamin adenosyltransferase-like" evidence="5">
    <location>
        <begin position="3"/>
        <end position="180"/>
    </location>
</feature>
<gene>
    <name evidence="6" type="ORF">G3M56_001590</name>
</gene>
<name>A0A6B3LDK3_9BACT</name>
<dbReference type="Proteomes" id="UP000475117">
    <property type="component" value="Chromosome"/>
</dbReference>
<comment type="catalytic activity">
    <reaction evidence="4">
        <text>2 cob(II)yrinate a,c diamide + reduced [electron-transfer flavoprotein] + 2 ATP = 2 adenosylcob(III)yrinate a,c-diamide + 2 triphosphate + oxidized [electron-transfer flavoprotein] + 3 H(+)</text>
        <dbReference type="Rhea" id="RHEA:11528"/>
        <dbReference type="Rhea" id="RHEA-COMP:10685"/>
        <dbReference type="Rhea" id="RHEA-COMP:10686"/>
        <dbReference type="ChEBI" id="CHEBI:15378"/>
        <dbReference type="ChEBI" id="CHEBI:18036"/>
        <dbReference type="ChEBI" id="CHEBI:30616"/>
        <dbReference type="ChEBI" id="CHEBI:57692"/>
        <dbReference type="ChEBI" id="CHEBI:58307"/>
        <dbReference type="ChEBI" id="CHEBI:58503"/>
        <dbReference type="ChEBI" id="CHEBI:58537"/>
        <dbReference type="EC" id="2.5.1.17"/>
    </reaction>
</comment>
<dbReference type="GO" id="GO:0008817">
    <property type="term" value="F:corrinoid adenosyltransferase activity"/>
    <property type="evidence" value="ECO:0007669"/>
    <property type="project" value="UniProtKB-UniRule"/>
</dbReference>
<dbReference type="UniPathway" id="UPA00148">
    <property type="reaction ID" value="UER00233"/>
</dbReference>
<evidence type="ECO:0000256" key="3">
    <source>
        <dbReference type="ARBA" id="ARBA00022840"/>
    </source>
</evidence>
<dbReference type="EMBL" id="CP066776">
    <property type="protein sequence ID" value="QQL45307.1"/>
    <property type="molecule type" value="Genomic_DNA"/>
</dbReference>
<evidence type="ECO:0000259" key="5">
    <source>
        <dbReference type="Pfam" id="PF01923"/>
    </source>
</evidence>
<dbReference type="SUPFAM" id="SSF89028">
    <property type="entry name" value="Cobalamin adenosyltransferase-like"/>
    <property type="match status" value="1"/>
</dbReference>
<comment type="similarity">
    <text evidence="4">Belongs to the Cob(I)alamin adenosyltransferase family.</text>
</comment>
<keyword evidence="7" id="KW-1185">Reference proteome</keyword>
<keyword evidence="4" id="KW-0169">Cobalamin biosynthesis</keyword>
<evidence type="ECO:0000256" key="2">
    <source>
        <dbReference type="ARBA" id="ARBA00022741"/>
    </source>
</evidence>
<evidence type="ECO:0000313" key="7">
    <source>
        <dbReference type="Proteomes" id="UP000475117"/>
    </source>
</evidence>
<proteinExistence type="inferred from homology"/>
<dbReference type="GO" id="GO:0005524">
    <property type="term" value="F:ATP binding"/>
    <property type="evidence" value="ECO:0007669"/>
    <property type="project" value="UniProtKB-UniRule"/>
</dbReference>
<dbReference type="KEGG" id="soa:G3M56_001590"/>
<dbReference type="EC" id="2.5.1.17" evidence="4"/>
<dbReference type="RefSeq" id="WP_164363893.1">
    <property type="nucleotide sequence ID" value="NZ_CP066776.1"/>
</dbReference>
<dbReference type="InterPro" id="IPR029499">
    <property type="entry name" value="PduO-typ"/>
</dbReference>
<reference evidence="6 7" key="1">
    <citation type="submission" date="2020-12" db="EMBL/GenBank/DDBJ databases">
        <title>Sulforoseuscoccus oceanibium gen. nov., sp. nov., a representative of the phylum Verrucomicrobia with special cytoplasmic membrane, and proposal of Sulforoseuscoccusaceae fam. nov.</title>
        <authorList>
            <person name="Xi F."/>
        </authorList>
    </citation>
    <scope>NUCLEOTIDE SEQUENCE [LARGE SCALE GENOMIC DNA]</scope>
    <source>
        <strain evidence="6 7">T37</strain>
    </source>
</reference>
<dbReference type="PANTHER" id="PTHR12213">
    <property type="entry name" value="CORRINOID ADENOSYLTRANSFERASE"/>
    <property type="match status" value="1"/>
</dbReference>
<dbReference type="PANTHER" id="PTHR12213:SF0">
    <property type="entry name" value="CORRINOID ADENOSYLTRANSFERASE MMAB"/>
    <property type="match status" value="1"/>
</dbReference>
<dbReference type="Gene3D" id="1.20.1200.10">
    <property type="entry name" value="Cobalamin adenosyltransferase-like"/>
    <property type="match status" value="1"/>
</dbReference>